<protein>
    <submittedName>
        <fullName evidence="1">Uncharacterized protein</fullName>
    </submittedName>
</protein>
<reference evidence="1 2" key="1">
    <citation type="submission" date="2019-11" db="EMBL/GenBank/DDBJ databases">
        <title>FDA dAtabase for Regulatory Grade micrObial Sequences (FDA-ARGOS): Supporting development and validation of Infectious Disease Dx tests.</title>
        <authorList>
            <person name="Turner S."/>
            <person name="Byrd R."/>
            <person name="Tallon L."/>
            <person name="Sadzewicz L."/>
            <person name="Vavikolanu K."/>
            <person name="Mehta A."/>
            <person name="Aluvathingal J."/>
            <person name="Nadendla S."/>
            <person name="Myers T."/>
            <person name="Yan Y."/>
            <person name="Sichtig H."/>
        </authorList>
    </citation>
    <scope>NUCLEOTIDE SEQUENCE [LARGE SCALE GENOMIC DNA]</scope>
    <source>
        <strain evidence="1 2">FDAARGOS_739</strain>
    </source>
</reference>
<dbReference type="AlphaFoldDB" id="A0AAP9LZK0"/>
<organism evidence="1 2">
    <name type="scientific">Enterocloster clostridioformis</name>
    <dbReference type="NCBI Taxonomy" id="1531"/>
    <lineage>
        <taxon>Bacteria</taxon>
        <taxon>Bacillati</taxon>
        <taxon>Bacillota</taxon>
        <taxon>Clostridia</taxon>
        <taxon>Lachnospirales</taxon>
        <taxon>Lachnospiraceae</taxon>
        <taxon>Enterocloster</taxon>
    </lineage>
</organism>
<dbReference type="EMBL" id="CP050964">
    <property type="protein sequence ID" value="QIX90979.1"/>
    <property type="molecule type" value="Genomic_DNA"/>
</dbReference>
<proteinExistence type="predicted"/>
<sequence>MKFNKAQKRRIETCIDSILEGNGVCQTYLYEEEVKDGSRLMKMIHDM</sequence>
<dbReference type="GeneID" id="57961624"/>
<dbReference type="RefSeq" id="WP_157135210.1">
    <property type="nucleotide sequence ID" value="NZ_CABKQO010000007.1"/>
</dbReference>
<gene>
    <name evidence="1" type="ORF">FOC47_10690</name>
</gene>
<name>A0AAP9LZK0_9FIRM</name>
<evidence type="ECO:0000313" key="1">
    <source>
        <dbReference type="EMBL" id="QIX90979.1"/>
    </source>
</evidence>
<accession>A0AAP9LZK0</accession>
<dbReference type="Proteomes" id="UP000501069">
    <property type="component" value="Chromosome"/>
</dbReference>
<evidence type="ECO:0000313" key="2">
    <source>
        <dbReference type="Proteomes" id="UP000501069"/>
    </source>
</evidence>